<dbReference type="Proteomes" id="UP000585474">
    <property type="component" value="Unassembled WGS sequence"/>
</dbReference>
<organism evidence="1 2">
    <name type="scientific">Actinidia rufa</name>
    <dbReference type="NCBI Taxonomy" id="165716"/>
    <lineage>
        <taxon>Eukaryota</taxon>
        <taxon>Viridiplantae</taxon>
        <taxon>Streptophyta</taxon>
        <taxon>Embryophyta</taxon>
        <taxon>Tracheophyta</taxon>
        <taxon>Spermatophyta</taxon>
        <taxon>Magnoliopsida</taxon>
        <taxon>eudicotyledons</taxon>
        <taxon>Gunneridae</taxon>
        <taxon>Pentapetalae</taxon>
        <taxon>asterids</taxon>
        <taxon>Ericales</taxon>
        <taxon>Actinidiaceae</taxon>
        <taxon>Actinidia</taxon>
    </lineage>
</organism>
<dbReference type="AlphaFoldDB" id="A0A7J0D6N2"/>
<gene>
    <name evidence="1" type="ORF">Acr_00g0001590</name>
</gene>
<protein>
    <submittedName>
        <fullName evidence="1">Uncharacterized protein</fullName>
    </submittedName>
</protein>
<keyword evidence="2" id="KW-1185">Reference proteome</keyword>
<accession>A0A7J0D6N2</accession>
<sequence length="173" mass="18689">MDHPIGVKELPFLLLKYKLPLWRVDGQMPASRSLPFPSRCTLAFPVHGPLDAQPLLHIISECPPAALPDSSHMKEAIARPRISSLQPDVGRKPTYILFTYGSACTAQSLGPGLLATEMNGFILIRILRPTLAVRPEVGFLGLHLKSPLSGGARSGDAFARNNGDKTGVGLLYL</sequence>
<evidence type="ECO:0000313" key="2">
    <source>
        <dbReference type="Proteomes" id="UP000585474"/>
    </source>
</evidence>
<proteinExistence type="predicted"/>
<evidence type="ECO:0000313" key="1">
    <source>
        <dbReference type="EMBL" id="GFS28403.1"/>
    </source>
</evidence>
<name>A0A7J0D6N2_9ERIC</name>
<comment type="caution">
    <text evidence="1">The sequence shown here is derived from an EMBL/GenBank/DDBJ whole genome shotgun (WGS) entry which is preliminary data.</text>
</comment>
<dbReference type="EMBL" id="BJWL01000042">
    <property type="protein sequence ID" value="GFS28403.1"/>
    <property type="molecule type" value="Genomic_DNA"/>
</dbReference>
<reference evidence="2" key="1">
    <citation type="submission" date="2019-07" db="EMBL/GenBank/DDBJ databases">
        <title>De Novo Assembly of kiwifruit Actinidia rufa.</title>
        <authorList>
            <person name="Sugita-Konishi S."/>
            <person name="Sato K."/>
            <person name="Mori E."/>
            <person name="Abe Y."/>
            <person name="Kisaki G."/>
            <person name="Hamano K."/>
            <person name="Suezawa K."/>
            <person name="Otani M."/>
            <person name="Fukuda T."/>
            <person name="Manabe T."/>
            <person name="Gomi K."/>
            <person name="Tabuchi M."/>
            <person name="Akimitsu K."/>
            <person name="Kataoka I."/>
        </authorList>
    </citation>
    <scope>NUCLEOTIDE SEQUENCE [LARGE SCALE GENOMIC DNA]</scope>
    <source>
        <strain evidence="2">cv. Fuchu</strain>
    </source>
</reference>